<comment type="caution">
    <text evidence="1">The sequence shown here is derived from an EMBL/GenBank/DDBJ whole genome shotgun (WGS) entry which is preliminary data.</text>
</comment>
<proteinExistence type="predicted"/>
<feature type="non-terminal residue" evidence="1">
    <location>
        <position position="1"/>
    </location>
</feature>
<dbReference type="OrthoDB" id="10338260at2759"/>
<protein>
    <submittedName>
        <fullName evidence="1">4395_t:CDS:1</fullName>
    </submittedName>
</protein>
<name>A0A9N9AH87_9GLOM</name>
<sequence>KVNIDKINISKLRLLNQLIAKIHAVYTGSKASKADSDIAKDLKAQLLLIKNICIILKANLYIEAKLINGVLEMVYNILFEDNQSSPSLSIIVFIEFDNYNSSAVEFTKYKKLVPIYSIQHT</sequence>
<gene>
    <name evidence="1" type="ORF">RFULGI_LOCUS3752</name>
</gene>
<evidence type="ECO:0000313" key="2">
    <source>
        <dbReference type="Proteomes" id="UP000789396"/>
    </source>
</evidence>
<evidence type="ECO:0000313" key="1">
    <source>
        <dbReference type="EMBL" id="CAG8530121.1"/>
    </source>
</evidence>
<dbReference type="AlphaFoldDB" id="A0A9N9AH87"/>
<keyword evidence="2" id="KW-1185">Reference proteome</keyword>
<organism evidence="1 2">
    <name type="scientific">Racocetra fulgida</name>
    <dbReference type="NCBI Taxonomy" id="60492"/>
    <lineage>
        <taxon>Eukaryota</taxon>
        <taxon>Fungi</taxon>
        <taxon>Fungi incertae sedis</taxon>
        <taxon>Mucoromycota</taxon>
        <taxon>Glomeromycotina</taxon>
        <taxon>Glomeromycetes</taxon>
        <taxon>Diversisporales</taxon>
        <taxon>Gigasporaceae</taxon>
        <taxon>Racocetra</taxon>
    </lineage>
</organism>
<reference evidence="1" key="1">
    <citation type="submission" date="2021-06" db="EMBL/GenBank/DDBJ databases">
        <authorList>
            <person name="Kallberg Y."/>
            <person name="Tangrot J."/>
            <person name="Rosling A."/>
        </authorList>
    </citation>
    <scope>NUCLEOTIDE SEQUENCE</scope>
    <source>
        <strain evidence="1">IN212</strain>
    </source>
</reference>
<dbReference type="Proteomes" id="UP000789396">
    <property type="component" value="Unassembled WGS sequence"/>
</dbReference>
<accession>A0A9N9AH87</accession>
<dbReference type="EMBL" id="CAJVPZ010003423">
    <property type="protein sequence ID" value="CAG8530121.1"/>
    <property type="molecule type" value="Genomic_DNA"/>
</dbReference>